<evidence type="ECO:0000313" key="2">
    <source>
        <dbReference type="Proteomes" id="UP000202854"/>
    </source>
</evidence>
<sequence>MENYKSVYNDCLLLFLELQKSDDKQKLQIYDLMLECIKLKFPEITTKENIKKVEEILKDCREIETLDENKTYGTISWCYLLNYIGDVYSIGYKVVYYGTNGRYSYNDDYFENIINLYSIITFLKEKLQKGCPDNVSLAVFNKEGN</sequence>
<evidence type="ECO:0000313" key="1">
    <source>
        <dbReference type="EMBL" id="ANH51311.1"/>
    </source>
</evidence>
<protein>
    <submittedName>
        <fullName evidence="1">Uncharacterized protein</fullName>
    </submittedName>
</protein>
<gene>
    <name evidence="1" type="ORF">PC14_00018</name>
</gene>
<dbReference type="GeneID" id="30306953"/>
<proteinExistence type="predicted"/>
<reference evidence="1 2" key="1">
    <citation type="submission" date="2016-05" db="EMBL/GenBank/DDBJ databases">
        <title>Campylobacter bacteriophages isolated in Slovenia.</title>
        <authorList>
            <person name="Janez N."/>
            <person name="Peterka M."/>
            <person name="Accetto T."/>
        </authorList>
    </citation>
    <scope>NUCLEOTIDE SEQUENCE [LARGE SCALE GENOMIC DNA]</scope>
    <source>
        <strain evidence="1 2">PC14</strain>
    </source>
</reference>
<organism evidence="1 2">
    <name type="scientific">Campylobacter phage PC14</name>
    <dbReference type="NCBI Taxonomy" id="1541686"/>
    <lineage>
        <taxon>Viruses</taxon>
        <taxon>Duplodnaviria</taxon>
        <taxon>Heunggongvirae</taxon>
        <taxon>Uroviricota</taxon>
        <taxon>Caudoviricetes</taxon>
        <taxon>Connertonviridae</taxon>
        <taxon>Fletchervirus</taxon>
        <taxon>Fletchervirus NCTC12673</taxon>
    </lineage>
</organism>
<dbReference type="EMBL" id="KX236333">
    <property type="protein sequence ID" value="ANH51311.1"/>
    <property type="molecule type" value="Genomic_DNA"/>
</dbReference>
<dbReference type="Proteomes" id="UP000202854">
    <property type="component" value="Segment"/>
</dbReference>
<dbReference type="KEGG" id="vg:30306953"/>
<dbReference type="RefSeq" id="YP_009321617.1">
    <property type="nucleotide sequence ID" value="NC_031909.1"/>
</dbReference>
<accession>A0A1B0XVZ9</accession>
<name>A0A1B0XVZ9_9CAUD</name>